<sequence length="258" mass="27333">VARPFPSLGIGLSDSSRSLAQSLRPVRRVQLHVPLIRRRCTGSGPLTAGAAVTLGAAALGHRRSGRYGSCAATRAGSKEVELSSAARVPTLEDLSEEELLELELFDDGDIDFGEEEEEEWRQYDEEVRQFRELMDDSLATGSSFSSSLLNGSSSGPEHSAASEPSSPSTQGARAEAVQSLDELLQSTSAMEASLRELLEESRAQQAAGLQPQAAAKPQVIASWVPGTESVGVAGVLLPEEYRARLVEQEGGVVVSGSL</sequence>
<protein>
    <submittedName>
        <fullName evidence="2">Uncharacterized protein</fullName>
    </submittedName>
</protein>
<evidence type="ECO:0000256" key="1">
    <source>
        <dbReference type="SAM" id="MobiDB-lite"/>
    </source>
</evidence>
<feature type="non-terminal residue" evidence="2">
    <location>
        <position position="258"/>
    </location>
</feature>
<feature type="non-terminal residue" evidence="2">
    <location>
        <position position="1"/>
    </location>
</feature>
<evidence type="ECO:0000313" key="2">
    <source>
        <dbReference type="EMBL" id="CAE8634885.1"/>
    </source>
</evidence>
<dbReference type="Proteomes" id="UP000654075">
    <property type="component" value="Unassembled WGS sequence"/>
</dbReference>
<gene>
    <name evidence="2" type="ORF">PGLA1383_LOCUS50501</name>
</gene>
<dbReference type="EMBL" id="CAJNNV010031170">
    <property type="protein sequence ID" value="CAE8634885.1"/>
    <property type="molecule type" value="Genomic_DNA"/>
</dbReference>
<organism evidence="2 3">
    <name type="scientific">Polarella glacialis</name>
    <name type="common">Dinoflagellate</name>
    <dbReference type="NCBI Taxonomy" id="89957"/>
    <lineage>
        <taxon>Eukaryota</taxon>
        <taxon>Sar</taxon>
        <taxon>Alveolata</taxon>
        <taxon>Dinophyceae</taxon>
        <taxon>Suessiales</taxon>
        <taxon>Suessiaceae</taxon>
        <taxon>Polarella</taxon>
    </lineage>
</organism>
<accession>A0A813HAF1</accession>
<feature type="compositionally biased region" description="Low complexity" evidence="1">
    <location>
        <begin position="142"/>
        <end position="168"/>
    </location>
</feature>
<name>A0A813HAF1_POLGL</name>
<comment type="caution">
    <text evidence="2">The sequence shown here is derived from an EMBL/GenBank/DDBJ whole genome shotgun (WGS) entry which is preliminary data.</text>
</comment>
<keyword evidence="3" id="KW-1185">Reference proteome</keyword>
<dbReference type="AlphaFoldDB" id="A0A813HAF1"/>
<reference evidence="2" key="1">
    <citation type="submission" date="2021-02" db="EMBL/GenBank/DDBJ databases">
        <authorList>
            <person name="Dougan E. K."/>
            <person name="Rhodes N."/>
            <person name="Thang M."/>
            <person name="Chan C."/>
        </authorList>
    </citation>
    <scope>NUCLEOTIDE SEQUENCE</scope>
</reference>
<proteinExistence type="predicted"/>
<feature type="region of interest" description="Disordered" evidence="1">
    <location>
        <begin position="142"/>
        <end position="174"/>
    </location>
</feature>
<evidence type="ECO:0000313" key="3">
    <source>
        <dbReference type="Proteomes" id="UP000654075"/>
    </source>
</evidence>